<feature type="domain" description="Glycosyltransferase subfamily 4-like N-terminal" evidence="1">
    <location>
        <begin position="20"/>
        <end position="166"/>
    </location>
</feature>
<dbReference type="OrthoDB" id="9790710at2"/>
<dbReference type="EMBL" id="CP041659">
    <property type="protein sequence ID" value="QDP20442.1"/>
    <property type="molecule type" value="Genomic_DNA"/>
</dbReference>
<keyword evidence="2" id="KW-0808">Transferase</keyword>
<dbReference type="Pfam" id="PF13692">
    <property type="entry name" value="Glyco_trans_1_4"/>
    <property type="match status" value="1"/>
</dbReference>
<dbReference type="SUPFAM" id="SSF53756">
    <property type="entry name" value="UDP-Glycosyltransferase/glycogen phosphorylase"/>
    <property type="match status" value="1"/>
</dbReference>
<evidence type="ECO:0000313" key="3">
    <source>
        <dbReference type="Proteomes" id="UP000321857"/>
    </source>
</evidence>
<dbReference type="KEGG" id="sxa:FMM02_11040"/>
<dbReference type="PANTHER" id="PTHR12526:SF638">
    <property type="entry name" value="SPORE COAT PROTEIN SA"/>
    <property type="match status" value="1"/>
</dbReference>
<keyword evidence="3" id="KW-1185">Reference proteome</keyword>
<proteinExistence type="predicted"/>
<dbReference type="InterPro" id="IPR028098">
    <property type="entry name" value="Glyco_trans_4-like_N"/>
</dbReference>
<gene>
    <name evidence="2" type="ORF">FMM02_11040</name>
</gene>
<dbReference type="RefSeq" id="WP_147494890.1">
    <property type="nucleotide sequence ID" value="NZ_CP041659.1"/>
</dbReference>
<dbReference type="Gene3D" id="3.40.50.2000">
    <property type="entry name" value="Glycogen Phosphorylase B"/>
    <property type="match status" value="2"/>
</dbReference>
<accession>A0A516IU82</accession>
<dbReference type="Proteomes" id="UP000321857">
    <property type="component" value="Chromosome"/>
</dbReference>
<dbReference type="GO" id="GO:0016757">
    <property type="term" value="F:glycosyltransferase activity"/>
    <property type="evidence" value="ECO:0007669"/>
    <property type="project" value="TreeGrafter"/>
</dbReference>
<organism evidence="2 3">
    <name type="scientific">Sphingomonas xanthus</name>
    <dbReference type="NCBI Taxonomy" id="2594473"/>
    <lineage>
        <taxon>Bacteria</taxon>
        <taxon>Pseudomonadati</taxon>
        <taxon>Pseudomonadota</taxon>
        <taxon>Alphaproteobacteria</taxon>
        <taxon>Sphingomonadales</taxon>
        <taxon>Sphingomonadaceae</taxon>
        <taxon>Sphingomonas</taxon>
    </lineage>
</organism>
<name>A0A516IU82_9SPHN</name>
<evidence type="ECO:0000259" key="1">
    <source>
        <dbReference type="Pfam" id="PF13579"/>
    </source>
</evidence>
<dbReference type="PANTHER" id="PTHR12526">
    <property type="entry name" value="GLYCOSYLTRANSFERASE"/>
    <property type="match status" value="1"/>
</dbReference>
<evidence type="ECO:0000313" key="2">
    <source>
        <dbReference type="EMBL" id="QDP20442.1"/>
    </source>
</evidence>
<dbReference type="Pfam" id="PF13579">
    <property type="entry name" value="Glyco_trans_4_4"/>
    <property type="match status" value="1"/>
</dbReference>
<dbReference type="CDD" id="cd03808">
    <property type="entry name" value="GT4_CapM-like"/>
    <property type="match status" value="1"/>
</dbReference>
<sequence>MKILLVAGEARSLLNFREPLIKEFQARGYKVTAAAPELSSSDVVADLIKLGVVCRDIPLSRTTFNPIADLRTLFALFRLFKREGPEAVVAYTAKPVIWGMLAARLARIRHRCALVTGLGFSFIGGHGIKQKVARALVQKLYAIALQSPSRVVFQNRDDREFFETLQIIPVGAAKIVAGSGVDLQRFKSTAPQTQPIRFLMIARLLRNKGIYEYINAARLIKRLEPQVEFHLVGPLERNPDSVSEAVVRRAVSENVVFWHGGQADVRPFIQNCSVVVLPSYREGVPRSLLEGMAMGRPIITTDVPGCKETVRHGQNGYIVPVRDSKALSEAFLKFIRQPGRIATMGAFSLKLVRQEFEAVQVSRQTADAFEL</sequence>
<dbReference type="AlphaFoldDB" id="A0A516IU82"/>
<reference evidence="2 3" key="1">
    <citation type="submission" date="2019-07" db="EMBL/GenBank/DDBJ databases">
        <title>Sphingomonas AE3 Genome sequencing and assembly.</title>
        <authorList>
            <person name="Kim H."/>
        </authorList>
    </citation>
    <scope>NUCLEOTIDE SEQUENCE [LARGE SCALE GENOMIC DNA]</scope>
    <source>
        <strain evidence="2 3">AE3</strain>
    </source>
</reference>
<protein>
    <submittedName>
        <fullName evidence="2">Glycosyltransferase family 4 protein</fullName>
    </submittedName>
</protein>